<gene>
    <name evidence="1" type="ordered locus">Ta1174</name>
</gene>
<keyword evidence="2" id="KW-1185">Reference proteome</keyword>
<dbReference type="AlphaFoldDB" id="Q9HJ02"/>
<accession>Q9HJ02</accession>
<reference evidence="1 2" key="1">
    <citation type="journal article" date="2000" name="Nature">
        <title>The genome sequence of the thermoacidophilic scavenger Thermoplasma acidophilum.</title>
        <authorList>
            <person name="Ruepp A."/>
            <person name="Graml W."/>
            <person name="Santos-Martinez M.L."/>
            <person name="Koretke K.K."/>
            <person name="Volker C."/>
            <person name="Mewes H.W."/>
            <person name="Frishman D."/>
            <person name="Stocker S."/>
            <person name="Lupas A.N."/>
            <person name="Baumeister W."/>
        </authorList>
    </citation>
    <scope>NUCLEOTIDE SEQUENCE [LARGE SCALE GENOMIC DNA]</scope>
    <source>
        <strain evidence="2">ATCC 25905 / DSM 1728 / JCM 9062 / NBRC 15155 / AMRC-C165</strain>
    </source>
</reference>
<dbReference type="KEGG" id="tac:Ta1174"/>
<name>Q9HJ02_THEAC</name>
<dbReference type="eggNOG" id="arCOG07400">
    <property type="taxonomic scope" value="Archaea"/>
</dbReference>
<organism evidence="1 2">
    <name type="scientific">Thermoplasma acidophilum (strain ATCC 25905 / DSM 1728 / JCM 9062 / NBRC 15155 / AMRC-C165)</name>
    <dbReference type="NCBI Taxonomy" id="273075"/>
    <lineage>
        <taxon>Archaea</taxon>
        <taxon>Methanobacteriati</taxon>
        <taxon>Thermoplasmatota</taxon>
        <taxon>Thermoplasmata</taxon>
        <taxon>Thermoplasmatales</taxon>
        <taxon>Thermoplasmataceae</taxon>
        <taxon>Thermoplasma</taxon>
    </lineage>
</organism>
<sequence length="152" mass="17426">MVIMSLVVTDILKYYEPEINDDRISKLYITTSRKVLGQAYSLQNKMMVVGKLLDVAIAPDKEKITETAVPGRDRLIGTKLEAYFFTANGSDRDYLFFSSKFSHILTEYAIFAEEYEVKVEFIYVQKKIGKIKLYTKGTVMDSYRSQESESVG</sequence>
<dbReference type="PaxDb" id="273075-Ta1174"/>
<dbReference type="EMBL" id="AL445066">
    <property type="protein sequence ID" value="CAC12299.1"/>
    <property type="molecule type" value="Genomic_DNA"/>
</dbReference>
<evidence type="ECO:0000313" key="1">
    <source>
        <dbReference type="EMBL" id="CAC12299.1"/>
    </source>
</evidence>
<protein>
    <submittedName>
        <fullName evidence="1">Uncharacterized protein</fullName>
    </submittedName>
</protein>
<dbReference type="STRING" id="273075.gene:9572396"/>
<evidence type="ECO:0000313" key="2">
    <source>
        <dbReference type="Proteomes" id="UP000001024"/>
    </source>
</evidence>
<dbReference type="HOGENOM" id="CLU_1691633_0_0_2"/>
<dbReference type="EnsemblBacteria" id="CAC12299">
    <property type="protein sequence ID" value="CAC12299"/>
    <property type="gene ID" value="CAC12299"/>
</dbReference>
<dbReference type="InParanoid" id="Q9HJ02"/>
<proteinExistence type="predicted"/>
<dbReference type="Proteomes" id="UP000001024">
    <property type="component" value="Chromosome"/>
</dbReference>